<evidence type="ECO:0000256" key="2">
    <source>
        <dbReference type="ARBA" id="ARBA00022525"/>
    </source>
</evidence>
<dbReference type="EMBL" id="CP106738">
    <property type="protein sequence ID" value="UXX81825.1"/>
    <property type="molecule type" value="Genomic_DNA"/>
</dbReference>
<dbReference type="RefSeq" id="WP_263046934.1">
    <property type="nucleotide sequence ID" value="NZ_CP106738.1"/>
</dbReference>
<dbReference type="InterPro" id="IPR050557">
    <property type="entry name" value="RTX_toxin/Mannuronan_C5-epim"/>
</dbReference>
<keyword evidence="4" id="KW-1185">Reference proteome</keyword>
<dbReference type="PANTHER" id="PTHR38340">
    <property type="entry name" value="S-LAYER PROTEIN"/>
    <property type="match status" value="1"/>
</dbReference>
<proteinExistence type="predicted"/>
<organism evidence="3 4">
    <name type="scientific">Roseovarius pelagicus</name>
    <dbReference type="NCBI Taxonomy" id="2980108"/>
    <lineage>
        <taxon>Bacteria</taxon>
        <taxon>Pseudomonadati</taxon>
        <taxon>Pseudomonadota</taxon>
        <taxon>Alphaproteobacteria</taxon>
        <taxon>Rhodobacterales</taxon>
        <taxon>Roseobacteraceae</taxon>
        <taxon>Roseovarius</taxon>
    </lineage>
</organism>
<dbReference type="InterPro" id="IPR011049">
    <property type="entry name" value="Serralysin-like_metalloprot_C"/>
</dbReference>
<dbReference type="Gene3D" id="2.150.10.10">
    <property type="entry name" value="Serralysin-like metalloprotease, C-terminal"/>
    <property type="match status" value="5"/>
</dbReference>
<evidence type="ECO:0000256" key="1">
    <source>
        <dbReference type="ARBA" id="ARBA00004613"/>
    </source>
</evidence>
<dbReference type="PRINTS" id="PR00313">
    <property type="entry name" value="CABNDNGRPT"/>
</dbReference>
<gene>
    <name evidence="3" type="ORF">N7U68_11890</name>
</gene>
<dbReference type="InterPro" id="IPR018511">
    <property type="entry name" value="Hemolysin-typ_Ca-bd_CS"/>
</dbReference>
<protein>
    <recommendedName>
        <fullName evidence="5">Ca2+-binding protein, RTX toxin-related</fullName>
    </recommendedName>
</protein>
<accession>A0ABY6D887</accession>
<dbReference type="InterPro" id="IPR001343">
    <property type="entry name" value="Hemolysn_Ca-bd"/>
</dbReference>
<evidence type="ECO:0000313" key="3">
    <source>
        <dbReference type="EMBL" id="UXX81825.1"/>
    </source>
</evidence>
<dbReference type="PROSITE" id="PS00330">
    <property type="entry name" value="HEMOLYSIN_CALCIUM"/>
    <property type="match status" value="6"/>
</dbReference>
<dbReference type="SUPFAM" id="SSF51120">
    <property type="entry name" value="beta-Roll"/>
    <property type="match status" value="4"/>
</dbReference>
<comment type="subcellular location">
    <subcellularLocation>
        <location evidence="1">Secreted</location>
    </subcellularLocation>
</comment>
<dbReference type="Proteomes" id="UP001064087">
    <property type="component" value="Chromosome"/>
</dbReference>
<keyword evidence="2" id="KW-0964">Secreted</keyword>
<reference evidence="3" key="1">
    <citation type="submission" date="2022-10" db="EMBL/GenBank/DDBJ databases">
        <title>Roseovarius pelagicus sp. nov., isolated from Arctic seawater.</title>
        <authorList>
            <person name="Hong Y.W."/>
            <person name="Hwang C.Y."/>
        </authorList>
    </citation>
    <scope>NUCLEOTIDE SEQUENCE</scope>
    <source>
        <strain evidence="3">HL-MP18</strain>
    </source>
</reference>
<evidence type="ECO:0008006" key="5">
    <source>
        <dbReference type="Google" id="ProtNLM"/>
    </source>
</evidence>
<sequence>MPELRLNAAGSVQTAVAEALIGVTDVAVVTGANGPMLITTTRGDGWVTAFAIGAGDVSETDRWRIDEARLQLESTDLAMMTTGGMDQLLLVGLAGGTLTGLSLGGNGFGGVTSHQISGFDMGSLRALSVSGDVGFAALRGGGLSVIDFAAPAPQARGVVGGDAVNGAEASGVATLELDGISYGFAVFGREDALSSFRLDGGRATPLDTLTTDTVGGALAGPQTIRALEVDGKGYVLAAASDTGSLSVFQAETDGSLSLSDQVLDNRDTRFADASHLEVLTVEDRVFVAVAGSDSGISLFTLLPGGRLHHVDTMAATLDTPLRGITDIAVASAGGELHIWASTQAAPYLVQFTTSGLDIGQTLQADDTGSTLNGSNADDVLVGAAGSDQISGGAGDDVLVDGAGADILTGGAGADTFVFTVDAQEDTVTDFQLGEDRLDFTGLPGIWDVQDLQVLPQSWGAEVRYRGEVTLVHTADGSRLDKADLIDGGLTVIDRVPLSKASGQITGTLSNDTFHGADTADSFDGQAGHDDMRGEGGNDTLMGNGGNDRISGGFGEDMLYGGAGQDTITGDAGFDSIYGGDGGDFLNGGGQADLIYGDDGNDRILGEAGFDVLYGGAGSDTLLGGDTADRLYGGSGNDSLSGGVNVGLTVDGLFGEDGDDRLMGDGGFDFLDGGDGNDYLDGGRQADNLYGRSGDDTLLGGDGLDRLFGGAGNDVGDGGAGNDGLFGEQGNDTMSGGAGNDRFFGGTGDDVLSGGSGADSIYGGAGFDTITGGSGNDRMAGDFNADTFVFTDGHGTDRIDDFEALNDFERLDLSAISAITDLNDLLSNHLSQNGNDAVIDTGGGWITLAGVSVDDLDGNDFAF</sequence>
<dbReference type="Pfam" id="PF00353">
    <property type="entry name" value="HemolysinCabind"/>
    <property type="match status" value="8"/>
</dbReference>
<dbReference type="SUPFAM" id="SSF101898">
    <property type="entry name" value="NHL repeat"/>
    <property type="match status" value="1"/>
</dbReference>
<dbReference type="PANTHER" id="PTHR38340:SF1">
    <property type="entry name" value="S-LAYER PROTEIN"/>
    <property type="match status" value="1"/>
</dbReference>
<name>A0ABY6D887_9RHOB</name>
<evidence type="ECO:0000313" key="4">
    <source>
        <dbReference type="Proteomes" id="UP001064087"/>
    </source>
</evidence>